<organism evidence="13 14">
    <name type="scientific">Nosema granulosis</name>
    <dbReference type="NCBI Taxonomy" id="83296"/>
    <lineage>
        <taxon>Eukaryota</taxon>
        <taxon>Fungi</taxon>
        <taxon>Fungi incertae sedis</taxon>
        <taxon>Microsporidia</taxon>
        <taxon>Nosematidae</taxon>
        <taxon>Nosema</taxon>
    </lineage>
</organism>
<evidence type="ECO:0000256" key="1">
    <source>
        <dbReference type="ARBA" id="ARBA00012493"/>
    </source>
</evidence>
<dbReference type="GO" id="GO:0003964">
    <property type="term" value="F:RNA-directed DNA polymerase activity"/>
    <property type="evidence" value="ECO:0007669"/>
    <property type="project" value="UniProtKB-KW"/>
</dbReference>
<keyword evidence="6" id="KW-0064">Aspartyl protease</keyword>
<feature type="domain" description="Reverse transcriptase" evidence="11">
    <location>
        <begin position="466"/>
        <end position="645"/>
    </location>
</feature>
<dbReference type="Pfam" id="PF00078">
    <property type="entry name" value="RVT_1"/>
    <property type="match status" value="1"/>
</dbReference>
<dbReference type="InterPro" id="IPR041588">
    <property type="entry name" value="Integrase_H2C2"/>
</dbReference>
<dbReference type="InterPro" id="IPR050951">
    <property type="entry name" value="Retrovirus_Pol_polyprotein"/>
</dbReference>
<dbReference type="PROSITE" id="PS00141">
    <property type="entry name" value="ASP_PROTEASE"/>
    <property type="match status" value="1"/>
</dbReference>
<evidence type="ECO:0000259" key="11">
    <source>
        <dbReference type="PROSITE" id="PS50878"/>
    </source>
</evidence>
<dbReference type="Gene3D" id="2.40.70.10">
    <property type="entry name" value="Acid Proteases"/>
    <property type="match status" value="1"/>
</dbReference>
<dbReference type="OrthoDB" id="2194544at2759"/>
<keyword evidence="4" id="KW-0548">Nucleotidyltransferase</keyword>
<dbReference type="PANTHER" id="PTHR37984">
    <property type="entry name" value="PROTEIN CBG26694"/>
    <property type="match status" value="1"/>
</dbReference>
<keyword evidence="3" id="KW-0808">Transferase</keyword>
<evidence type="ECO:0000313" key="14">
    <source>
        <dbReference type="Proteomes" id="UP000740883"/>
    </source>
</evidence>
<dbReference type="InterPro" id="IPR012337">
    <property type="entry name" value="RNaseH-like_sf"/>
</dbReference>
<evidence type="ECO:0000313" key="13">
    <source>
        <dbReference type="EMBL" id="KAF9760594.1"/>
    </source>
</evidence>
<dbReference type="GO" id="GO:0005634">
    <property type="term" value="C:nucleus"/>
    <property type="evidence" value="ECO:0007669"/>
    <property type="project" value="UniProtKB-ARBA"/>
</dbReference>
<accession>A0A9P6GVX9</accession>
<keyword evidence="8" id="KW-0378">Hydrolase</keyword>
<dbReference type="InterPro" id="IPR021109">
    <property type="entry name" value="Peptidase_aspartic_dom_sf"/>
</dbReference>
<keyword evidence="7" id="KW-0255">Endonuclease</keyword>
<dbReference type="Pfam" id="PF17917">
    <property type="entry name" value="RT_RNaseH"/>
    <property type="match status" value="1"/>
</dbReference>
<evidence type="ECO:0000256" key="2">
    <source>
        <dbReference type="ARBA" id="ARBA00022670"/>
    </source>
</evidence>
<dbReference type="InterPro" id="IPR001969">
    <property type="entry name" value="Aspartic_peptidase_AS"/>
</dbReference>
<dbReference type="Pfam" id="PF17921">
    <property type="entry name" value="Integrase_H2C2"/>
    <property type="match status" value="1"/>
</dbReference>
<evidence type="ECO:0000256" key="5">
    <source>
        <dbReference type="ARBA" id="ARBA00022722"/>
    </source>
</evidence>
<dbReference type="Gene3D" id="3.10.10.10">
    <property type="entry name" value="HIV Type 1 Reverse Transcriptase, subunit A, domain 1"/>
    <property type="match status" value="1"/>
</dbReference>
<proteinExistence type="predicted"/>
<dbReference type="PROSITE" id="PS50994">
    <property type="entry name" value="INTEGRASE"/>
    <property type="match status" value="1"/>
</dbReference>
<dbReference type="Gene3D" id="3.10.20.370">
    <property type="match status" value="1"/>
</dbReference>
<evidence type="ECO:0000259" key="12">
    <source>
        <dbReference type="PROSITE" id="PS50994"/>
    </source>
</evidence>
<dbReference type="GO" id="GO:0006508">
    <property type="term" value="P:proteolysis"/>
    <property type="evidence" value="ECO:0007669"/>
    <property type="project" value="UniProtKB-KW"/>
</dbReference>
<comment type="caution">
    <text evidence="13">The sequence shown here is derived from an EMBL/GenBank/DDBJ whole genome shotgun (WGS) entry which is preliminary data.</text>
</comment>
<keyword evidence="9" id="KW-0695">RNA-directed DNA polymerase</keyword>
<dbReference type="SUPFAM" id="SSF53098">
    <property type="entry name" value="Ribonuclease H-like"/>
    <property type="match status" value="1"/>
</dbReference>
<dbReference type="Pfam" id="PF00665">
    <property type="entry name" value="rve"/>
    <property type="match status" value="1"/>
</dbReference>
<dbReference type="CDD" id="cd09274">
    <property type="entry name" value="RNase_HI_RT_Ty3"/>
    <property type="match status" value="1"/>
</dbReference>
<feature type="domain" description="Integrase catalytic" evidence="12">
    <location>
        <begin position="943"/>
        <end position="1110"/>
    </location>
</feature>
<dbReference type="Proteomes" id="UP000740883">
    <property type="component" value="Unassembled WGS sequence"/>
</dbReference>
<dbReference type="SUPFAM" id="SSF56672">
    <property type="entry name" value="DNA/RNA polymerases"/>
    <property type="match status" value="1"/>
</dbReference>
<dbReference type="InterPro" id="IPR041373">
    <property type="entry name" value="RT_RNaseH"/>
</dbReference>
<dbReference type="Gene3D" id="3.30.70.270">
    <property type="match status" value="2"/>
</dbReference>
<dbReference type="EMBL" id="SBJO01000573">
    <property type="protein sequence ID" value="KAF9760594.1"/>
    <property type="molecule type" value="Genomic_DNA"/>
</dbReference>
<dbReference type="GO" id="GO:0015074">
    <property type="term" value="P:DNA integration"/>
    <property type="evidence" value="ECO:0007669"/>
    <property type="project" value="InterPro"/>
</dbReference>
<dbReference type="SUPFAM" id="SSF50630">
    <property type="entry name" value="Acid proteases"/>
    <property type="match status" value="1"/>
</dbReference>
<dbReference type="InterPro" id="IPR043502">
    <property type="entry name" value="DNA/RNA_pol_sf"/>
</dbReference>
<dbReference type="GO" id="GO:0004519">
    <property type="term" value="F:endonuclease activity"/>
    <property type="evidence" value="ECO:0007669"/>
    <property type="project" value="UniProtKB-KW"/>
</dbReference>
<dbReference type="InterPro" id="IPR043128">
    <property type="entry name" value="Rev_trsase/Diguanyl_cyclase"/>
</dbReference>
<evidence type="ECO:0000256" key="7">
    <source>
        <dbReference type="ARBA" id="ARBA00022759"/>
    </source>
</evidence>
<dbReference type="GO" id="GO:0004190">
    <property type="term" value="F:aspartic-type endopeptidase activity"/>
    <property type="evidence" value="ECO:0007669"/>
    <property type="project" value="UniProtKB-KW"/>
</dbReference>
<dbReference type="InterPro" id="IPR001995">
    <property type="entry name" value="Peptidase_A2_cat"/>
</dbReference>
<dbReference type="FunFam" id="3.10.10.10:FF:000007">
    <property type="entry name" value="Retrovirus-related Pol polyprotein from transposon 17.6-like Protein"/>
    <property type="match status" value="1"/>
</dbReference>
<evidence type="ECO:0000256" key="8">
    <source>
        <dbReference type="ARBA" id="ARBA00022801"/>
    </source>
</evidence>
<sequence length="1208" mass="138805">MATTTKSLKTFSGTEDEDVITWLEEISFITKLLRYTEEDTVRTTLLQLRGVALSWATEVLGARANELNFERLRSALVNRFGSQQRTDLSLSRFLTAPSPKTRGEYTSFLNDASILFKKNYMNIVPLTQVVINKSPGDMKALLLQAAETAQSWDSFIKRAENVAWIAFPDHTLNRVEQDQRTHESSGKMYCEWHEVNTHDTKDCVTLKKVKEKYKETERYNKTKQSKTQKNTKYTQRKKVYAVESQVSDNEDSIQGETPQENKNLFFYTVNRLRSHNPFFIKLYQKNKTHECLLDTGADISIISEKLVSSLNKVTIKKKGGNLRSACGTPIEILGQIEDIDFTTISNGKVKVSPYVVRNGPEYIILGKEFIVQHPEILKDCLNSKIKLKYKTKRVNQILNEDLCKKHAEVIIKENEEMFNTEITEMNVCTRGVHTIQTLSNKPIRNRNGRIPIYWEKDISEEIKKNLRLGIIRKSHSPWCSRIVPAPKPDGSVRMCIDYRPLNKISIKDSYPLPRIDDILDSLGGAKIFTTLDATSGYYQIEMAEEDKEKTAFAFKGGLYEFNRMPFGLCNAPATFQRAMDVILEDFRGEFVLPYLDDIIIYSPSIQDHESHVKEVMKRLKEAGLTLNKNKCKFFKKELKVLGSIISEGKVKPDPEKIEGIKRFPAPKTLKELRSFIGVTNFGSAYIPGYTNIMRPLFNYLRGENKNSQKAIKLNKEALEAFKNIKARIADNLERAQPDFKKEFILTTDASDIGIGAILTQKDAAGREQMIAAFSKSLDKAQKNYSVTDKELLGIVKSIEHFRHYLLGKQFTLRTDHKALAYMWEAKNPCSRILRWSLKLQEYCFKVEYIKGENNVADALSRIPAVNEIRLRTTEVKNQKDRNEILKQYHLASGHGSSNTMNFLIRNRYWWDSLGNDIKSVIKSCETCLKAGGPTPNTQHRVIETTRPNELWEVDLIGRIPTEDGNRFIFVAIDHFTKWVEAKVIKNKNEETIEKCIKKLIIQKHGKPTRIVSDCGLEFKNNRIQTLARTLGIKWEFASPAHHQTIGAVERANQTLWQKIRKLSEFGDNDWEKKVGIAARATNISFNRAIKTSPFILKYGKLPTLEIDKKLGHITQELDHERILAKVYQNRKNYRREIEKGKKRAKDTFRIGDRVLVYKKQLSDKIKAEWIPGYTILEKIEPDAYIVTKGTSKCRLNKSHLKPDGSQSQ</sequence>
<dbReference type="InterPro" id="IPR001584">
    <property type="entry name" value="Integrase_cat-core"/>
</dbReference>
<keyword evidence="2" id="KW-0645">Protease</keyword>
<keyword evidence="5" id="KW-0540">Nuclease</keyword>
<dbReference type="Gene3D" id="1.10.340.70">
    <property type="match status" value="1"/>
</dbReference>
<dbReference type="EC" id="2.7.7.49" evidence="1"/>
<dbReference type="PROSITE" id="PS50175">
    <property type="entry name" value="ASP_PROT_RETROV"/>
    <property type="match status" value="1"/>
</dbReference>
<evidence type="ECO:0000259" key="10">
    <source>
        <dbReference type="PROSITE" id="PS50175"/>
    </source>
</evidence>
<dbReference type="Gene3D" id="3.30.420.10">
    <property type="entry name" value="Ribonuclease H-like superfamily/Ribonuclease H"/>
    <property type="match status" value="1"/>
</dbReference>
<protein>
    <recommendedName>
        <fullName evidence="1">RNA-directed DNA polymerase</fullName>
        <ecNumber evidence="1">2.7.7.49</ecNumber>
    </recommendedName>
</protein>
<dbReference type="PROSITE" id="PS50878">
    <property type="entry name" value="RT_POL"/>
    <property type="match status" value="1"/>
</dbReference>
<dbReference type="CDD" id="cd01647">
    <property type="entry name" value="RT_LTR"/>
    <property type="match status" value="1"/>
</dbReference>
<dbReference type="CDD" id="cd00303">
    <property type="entry name" value="retropepsin_like"/>
    <property type="match status" value="1"/>
</dbReference>
<evidence type="ECO:0000256" key="4">
    <source>
        <dbReference type="ARBA" id="ARBA00022695"/>
    </source>
</evidence>
<feature type="domain" description="Peptidase A2" evidence="10">
    <location>
        <begin position="289"/>
        <end position="304"/>
    </location>
</feature>
<name>A0A9P6GVX9_9MICR</name>
<dbReference type="InterPro" id="IPR000477">
    <property type="entry name" value="RT_dom"/>
</dbReference>
<dbReference type="AlphaFoldDB" id="A0A9P6GVX9"/>
<dbReference type="Pfam" id="PF13975">
    <property type="entry name" value="gag-asp_proteas"/>
    <property type="match status" value="1"/>
</dbReference>
<evidence type="ECO:0000256" key="3">
    <source>
        <dbReference type="ARBA" id="ARBA00022679"/>
    </source>
</evidence>
<dbReference type="FunFam" id="3.10.20.370:FF:000001">
    <property type="entry name" value="Retrovirus-related Pol polyprotein from transposon 17.6-like protein"/>
    <property type="match status" value="1"/>
</dbReference>
<dbReference type="PANTHER" id="PTHR37984:SF5">
    <property type="entry name" value="PROTEIN NYNRIN-LIKE"/>
    <property type="match status" value="1"/>
</dbReference>
<dbReference type="InterPro" id="IPR036397">
    <property type="entry name" value="RNaseH_sf"/>
</dbReference>
<dbReference type="GO" id="GO:0003676">
    <property type="term" value="F:nucleic acid binding"/>
    <property type="evidence" value="ECO:0007669"/>
    <property type="project" value="InterPro"/>
</dbReference>
<reference evidence="13 14" key="1">
    <citation type="journal article" date="2020" name="Genome Biol. Evol.">
        <title>Comparative genomics of strictly vertically transmitted, feminizing microsporidia endosymbionts of amphipod crustaceans.</title>
        <authorList>
            <person name="Cormier A."/>
            <person name="Chebbi M.A."/>
            <person name="Giraud I."/>
            <person name="Wattier R."/>
            <person name="Teixeira M."/>
            <person name="Gilbert C."/>
            <person name="Rigaud T."/>
            <person name="Cordaux R."/>
        </authorList>
    </citation>
    <scope>NUCLEOTIDE SEQUENCE [LARGE SCALE GENOMIC DNA]</scope>
    <source>
        <strain evidence="13 14">Ou3-Ou53</strain>
    </source>
</reference>
<evidence type="ECO:0000256" key="9">
    <source>
        <dbReference type="ARBA" id="ARBA00022918"/>
    </source>
</evidence>
<gene>
    <name evidence="13" type="primary">pol_187</name>
    <name evidence="13" type="ORF">NGRA_3096</name>
</gene>
<keyword evidence="14" id="KW-1185">Reference proteome</keyword>
<evidence type="ECO:0000256" key="6">
    <source>
        <dbReference type="ARBA" id="ARBA00022750"/>
    </source>
</evidence>